<reference evidence="1 2" key="1">
    <citation type="journal article" date="2023" name="bioRxiv">
        <title>Conserved and derived expression patterns and positive selection on dental genes reveal complex evolutionary context of ever-growing rodent molars.</title>
        <authorList>
            <person name="Calamari Z.T."/>
            <person name="Song A."/>
            <person name="Cohen E."/>
            <person name="Akter M."/>
            <person name="Roy R.D."/>
            <person name="Hallikas O."/>
            <person name="Christensen M.M."/>
            <person name="Li P."/>
            <person name="Marangoni P."/>
            <person name="Jernvall J."/>
            <person name="Klein O.D."/>
        </authorList>
    </citation>
    <scope>NUCLEOTIDE SEQUENCE [LARGE SCALE GENOMIC DNA]</scope>
    <source>
        <strain evidence="1">V071</strain>
    </source>
</reference>
<sequence>GTKFRAMWVQPPRLHWQTTKTPEAGLMPEFYIITGSTLTNVTCETLVTLGMKNQTCCPNVLDKLWNLIRGQRQVTMAKRLRLIACVVQQPALQLHDDAHGTPQNSMGHFPLSVGKEMQKSDLAKELEDERFGHISGKVTDHRATVTMRTLGMRAKGGALRNSIYIFSAARIKFYLTLQN</sequence>
<protein>
    <submittedName>
        <fullName evidence="1">Uncharacterized protein</fullName>
    </submittedName>
</protein>
<organism evidence="1 2">
    <name type="scientific">Myodes glareolus</name>
    <name type="common">Bank vole</name>
    <name type="synonym">Clethrionomys glareolus</name>
    <dbReference type="NCBI Taxonomy" id="447135"/>
    <lineage>
        <taxon>Eukaryota</taxon>
        <taxon>Metazoa</taxon>
        <taxon>Chordata</taxon>
        <taxon>Craniata</taxon>
        <taxon>Vertebrata</taxon>
        <taxon>Euteleostomi</taxon>
        <taxon>Mammalia</taxon>
        <taxon>Eutheria</taxon>
        <taxon>Euarchontoglires</taxon>
        <taxon>Glires</taxon>
        <taxon>Rodentia</taxon>
        <taxon>Myomorpha</taxon>
        <taxon>Muroidea</taxon>
        <taxon>Cricetidae</taxon>
        <taxon>Arvicolinae</taxon>
        <taxon>Myodes</taxon>
    </lineage>
</organism>
<keyword evidence="2" id="KW-1185">Reference proteome</keyword>
<dbReference type="Proteomes" id="UP001488838">
    <property type="component" value="Unassembled WGS sequence"/>
</dbReference>
<feature type="non-terminal residue" evidence="1">
    <location>
        <position position="1"/>
    </location>
</feature>
<dbReference type="EMBL" id="JBBHLL010000244">
    <property type="protein sequence ID" value="KAK7808224.1"/>
    <property type="molecule type" value="Genomic_DNA"/>
</dbReference>
<evidence type="ECO:0000313" key="1">
    <source>
        <dbReference type="EMBL" id="KAK7808224.1"/>
    </source>
</evidence>
<evidence type="ECO:0000313" key="2">
    <source>
        <dbReference type="Proteomes" id="UP001488838"/>
    </source>
</evidence>
<dbReference type="AlphaFoldDB" id="A0AAW0I1Q6"/>
<gene>
    <name evidence="1" type="ORF">U0070_016949</name>
</gene>
<name>A0AAW0I1Q6_MYOGA</name>
<proteinExistence type="predicted"/>
<comment type="caution">
    <text evidence="1">The sequence shown here is derived from an EMBL/GenBank/DDBJ whole genome shotgun (WGS) entry which is preliminary data.</text>
</comment>
<accession>A0AAW0I1Q6</accession>